<dbReference type="GO" id="GO:0008794">
    <property type="term" value="F:arsenate reductase (glutaredoxin) activity"/>
    <property type="evidence" value="ECO:0007669"/>
    <property type="project" value="UniProtKB-UniRule"/>
</dbReference>
<accession>A0A7Y5AUA4</accession>
<evidence type="ECO:0000313" key="5">
    <source>
        <dbReference type="EMBL" id="NRQ44075.1"/>
    </source>
</evidence>
<protein>
    <recommendedName>
        <fullName evidence="4">Arsenate reductase</fullName>
        <ecNumber evidence="4">1.20.4.1</ecNumber>
    </recommendedName>
</protein>
<keyword evidence="2 4" id="KW-0560">Oxidoreductase</keyword>
<comment type="catalytic activity">
    <reaction evidence="4">
        <text>[glutaredoxin]-dithiol + arsenate + glutathione + H(+) = glutathionyl-S-S-[glutaredoxin] + arsenite + H2O</text>
        <dbReference type="Rhea" id="RHEA:22016"/>
        <dbReference type="Rhea" id="RHEA-COMP:10729"/>
        <dbReference type="Rhea" id="RHEA-COMP:17668"/>
        <dbReference type="ChEBI" id="CHEBI:15377"/>
        <dbReference type="ChEBI" id="CHEBI:15378"/>
        <dbReference type="ChEBI" id="CHEBI:29242"/>
        <dbReference type="ChEBI" id="CHEBI:29950"/>
        <dbReference type="ChEBI" id="CHEBI:48597"/>
        <dbReference type="ChEBI" id="CHEBI:57925"/>
        <dbReference type="ChEBI" id="CHEBI:146199"/>
        <dbReference type="EC" id="1.20.4.1"/>
    </reaction>
</comment>
<dbReference type="Gene3D" id="3.40.30.10">
    <property type="entry name" value="Glutaredoxin"/>
    <property type="match status" value="1"/>
</dbReference>
<keyword evidence="6" id="KW-1185">Reference proteome</keyword>
<dbReference type="PROSITE" id="PS51353">
    <property type="entry name" value="ARSC"/>
    <property type="match status" value="1"/>
</dbReference>
<dbReference type="EC" id="1.20.4.1" evidence="4"/>
<evidence type="ECO:0000256" key="1">
    <source>
        <dbReference type="ARBA" id="ARBA00007198"/>
    </source>
</evidence>
<dbReference type="InterPro" id="IPR006659">
    <property type="entry name" value="Arsenate_reductase"/>
</dbReference>
<gene>
    <name evidence="5" type="primary">arsC</name>
    <name evidence="5" type="ORF">HRH59_16140</name>
</gene>
<organism evidence="5 6">
    <name type="scientific">Rheinheimera lutimaris</name>
    <dbReference type="NCBI Taxonomy" id="2740584"/>
    <lineage>
        <taxon>Bacteria</taxon>
        <taxon>Pseudomonadati</taxon>
        <taxon>Pseudomonadota</taxon>
        <taxon>Gammaproteobacteria</taxon>
        <taxon>Chromatiales</taxon>
        <taxon>Chromatiaceae</taxon>
        <taxon>Rheinheimera</taxon>
    </lineage>
</organism>
<dbReference type="NCBIfam" id="TIGR00014">
    <property type="entry name" value="arsC"/>
    <property type="match status" value="1"/>
</dbReference>
<comment type="caution">
    <text evidence="5">The sequence shown here is derived from an EMBL/GenBank/DDBJ whole genome shotgun (WGS) entry which is preliminary data.</text>
</comment>
<dbReference type="Pfam" id="PF03960">
    <property type="entry name" value="ArsC"/>
    <property type="match status" value="1"/>
</dbReference>
<comment type="similarity">
    <text evidence="1 3 4">Belongs to the ArsC family.</text>
</comment>
<dbReference type="Proteomes" id="UP000523161">
    <property type="component" value="Unassembled WGS sequence"/>
</dbReference>
<dbReference type="InterPro" id="IPR006660">
    <property type="entry name" value="Arsenate_reductase-like"/>
</dbReference>
<evidence type="ECO:0000256" key="4">
    <source>
        <dbReference type="RuleBase" id="RU362029"/>
    </source>
</evidence>
<dbReference type="CDD" id="cd03034">
    <property type="entry name" value="ArsC_ArsC"/>
    <property type="match status" value="1"/>
</dbReference>
<dbReference type="PANTHER" id="PTHR30041">
    <property type="entry name" value="ARSENATE REDUCTASE"/>
    <property type="match status" value="1"/>
</dbReference>
<dbReference type="PANTHER" id="PTHR30041:SF4">
    <property type="entry name" value="ARSENATE REDUCTASE"/>
    <property type="match status" value="1"/>
</dbReference>
<evidence type="ECO:0000256" key="3">
    <source>
        <dbReference type="PROSITE-ProRule" id="PRU01282"/>
    </source>
</evidence>
<sequence>MLTIYHNPRCSKSRETLALLQQQSQPLQIIEYLKTPPTADELRHLLQLLGLSARQLLRTKEDEYRQLGLADTTLSEQQLIAAMVAQPKLIERPVVVNGNKAVIGRPATNVLNILP</sequence>
<evidence type="ECO:0000313" key="6">
    <source>
        <dbReference type="Proteomes" id="UP000523161"/>
    </source>
</evidence>
<proteinExistence type="inferred from homology"/>
<dbReference type="InterPro" id="IPR036249">
    <property type="entry name" value="Thioredoxin-like_sf"/>
</dbReference>
<dbReference type="EMBL" id="JABSOD010000021">
    <property type="protein sequence ID" value="NRQ44075.1"/>
    <property type="molecule type" value="Genomic_DNA"/>
</dbReference>
<reference evidence="5 6" key="1">
    <citation type="submission" date="2020-06" db="EMBL/GenBank/DDBJ databases">
        <title>Rheinheimera sp. nov., a marine bacterium isolated from coastal.</title>
        <authorList>
            <person name="Yu Q."/>
            <person name="Qi Y."/>
            <person name="Pu J."/>
        </authorList>
    </citation>
    <scope>NUCLEOTIDE SEQUENCE [LARGE SCALE GENOMIC DNA]</scope>
    <source>
        <strain evidence="5 6">YQF-2</strain>
    </source>
</reference>
<dbReference type="RefSeq" id="WP_173502304.1">
    <property type="nucleotide sequence ID" value="NZ_JABSOD010000021.1"/>
</dbReference>
<evidence type="ECO:0000256" key="2">
    <source>
        <dbReference type="ARBA" id="ARBA00023002"/>
    </source>
</evidence>
<name>A0A7Y5AUA4_9GAMM</name>
<dbReference type="AlphaFoldDB" id="A0A7Y5AUA4"/>
<dbReference type="SUPFAM" id="SSF52833">
    <property type="entry name" value="Thioredoxin-like"/>
    <property type="match status" value="1"/>
</dbReference>